<evidence type="ECO:0000313" key="14">
    <source>
        <dbReference type="EMBL" id="MBA6118967.1"/>
    </source>
</evidence>
<dbReference type="AlphaFoldDB" id="A0A7W2L5R1"/>
<keyword evidence="9 12" id="KW-1133">Transmembrane helix</keyword>
<feature type="domain" description="Peptidase M48" evidence="13">
    <location>
        <begin position="254"/>
        <end position="433"/>
    </location>
</feature>
<dbReference type="Gene3D" id="3.30.2010.10">
    <property type="entry name" value="Metalloproteases ('zincins'), catalytic domain"/>
    <property type="match status" value="1"/>
</dbReference>
<dbReference type="InterPro" id="IPR050083">
    <property type="entry name" value="HtpX_protease"/>
</dbReference>
<evidence type="ECO:0000256" key="1">
    <source>
        <dbReference type="ARBA" id="ARBA00001947"/>
    </source>
</evidence>
<evidence type="ECO:0000256" key="4">
    <source>
        <dbReference type="ARBA" id="ARBA00022670"/>
    </source>
</evidence>
<sequence length="470" mass="52679">MLLLPLALAGWTSLQGWRADNALQTAETIRQWLAVPSDTLLQRIPKRERNERLREADRREAFQRQVDLADADRAQLGARQALAASSHWLAIAALLTGAAAWLMLRIDAWRARASRDFLHQQLSRSWHRLGQCLTAYTALLVGALGLSALYEMSWGWSHYHEGGLIILVVVLPMLSMVWIGVMLILRLRTRWRLTETPSCAFLGRPLTRQQAPGLWAWVEHLAAQLNAPAPEHIVVGIDQSFFVTSTQVVLQPSGEVLNGRTLYLPLTYLSALSQQETASIIGHELGHFSSRDTERGSETSARFSLMYTHFSSIATAEEAPSWIERPTLWMTGHFLHHFQIAVHHWSRAQELVADRAGAQVAGARTFCQALLRVIALDNEIDTLLHGPRRDHLVQALAQHLQHHRLHLSEQALEIAITHPFDTHPATAVRLQQLGVTLDAQLLAEATRAPTESDSRWFNQLLGNLPAPEAL</sequence>
<evidence type="ECO:0000259" key="13">
    <source>
        <dbReference type="Pfam" id="PF01435"/>
    </source>
</evidence>
<dbReference type="GO" id="GO:0005886">
    <property type="term" value="C:plasma membrane"/>
    <property type="evidence" value="ECO:0007669"/>
    <property type="project" value="UniProtKB-SubCell"/>
</dbReference>
<reference evidence="14 15" key="1">
    <citation type="submission" date="2020-07" db="EMBL/GenBank/DDBJ databases">
        <title>Diversity of carbapenemase encoding genes among Pseudomonas putida group clinical isolates in a tertiary Brazilian hospital.</title>
        <authorList>
            <person name="Alberto-Lei F."/>
            <person name="Nodari C.S."/>
            <person name="Streling A.P."/>
            <person name="Paulino J.T."/>
            <person name="Bessa-Neto F.O."/>
            <person name="Cayo R."/>
            <person name="Gales A.C."/>
        </authorList>
    </citation>
    <scope>NUCLEOTIDE SEQUENCE [LARGE SCALE GENOMIC DNA]</scope>
    <source>
        <strain evidence="14 15">12464</strain>
    </source>
</reference>
<evidence type="ECO:0000256" key="10">
    <source>
        <dbReference type="ARBA" id="ARBA00023049"/>
    </source>
</evidence>
<feature type="transmembrane region" description="Helical" evidence="12">
    <location>
        <begin position="88"/>
        <end position="108"/>
    </location>
</feature>
<evidence type="ECO:0000256" key="11">
    <source>
        <dbReference type="ARBA" id="ARBA00023136"/>
    </source>
</evidence>
<keyword evidence="7" id="KW-0378">Hydrolase</keyword>
<proteinExistence type="predicted"/>
<evidence type="ECO:0000313" key="15">
    <source>
        <dbReference type="Proteomes" id="UP000553948"/>
    </source>
</evidence>
<name>A0A7W2L5R1_PSEPU</name>
<feature type="transmembrane region" description="Helical" evidence="12">
    <location>
        <begin position="162"/>
        <end position="185"/>
    </location>
</feature>
<keyword evidence="3" id="KW-1003">Cell membrane</keyword>
<evidence type="ECO:0000256" key="5">
    <source>
        <dbReference type="ARBA" id="ARBA00022692"/>
    </source>
</evidence>
<dbReference type="CDD" id="cd07328">
    <property type="entry name" value="M48_Ste24p_like"/>
    <property type="match status" value="1"/>
</dbReference>
<evidence type="ECO:0000256" key="2">
    <source>
        <dbReference type="ARBA" id="ARBA00004651"/>
    </source>
</evidence>
<dbReference type="Proteomes" id="UP000553948">
    <property type="component" value="Unassembled WGS sequence"/>
</dbReference>
<evidence type="ECO:0000256" key="3">
    <source>
        <dbReference type="ARBA" id="ARBA00022475"/>
    </source>
</evidence>
<dbReference type="InterPro" id="IPR001915">
    <property type="entry name" value="Peptidase_M48"/>
</dbReference>
<gene>
    <name evidence="14" type="ORF">H4C47_24980</name>
</gene>
<organism evidence="14 15">
    <name type="scientific">Pseudomonas putida</name>
    <name type="common">Arthrobacter siderocapsulatus</name>
    <dbReference type="NCBI Taxonomy" id="303"/>
    <lineage>
        <taxon>Bacteria</taxon>
        <taxon>Pseudomonadati</taxon>
        <taxon>Pseudomonadota</taxon>
        <taxon>Gammaproteobacteria</taxon>
        <taxon>Pseudomonadales</taxon>
        <taxon>Pseudomonadaceae</taxon>
        <taxon>Pseudomonas</taxon>
    </lineage>
</organism>
<dbReference type="GO" id="GO:0004222">
    <property type="term" value="F:metalloendopeptidase activity"/>
    <property type="evidence" value="ECO:0007669"/>
    <property type="project" value="InterPro"/>
</dbReference>
<keyword evidence="10 14" id="KW-0482">Metalloprotease</keyword>
<keyword evidence="5 12" id="KW-0812">Transmembrane</keyword>
<evidence type="ECO:0000256" key="8">
    <source>
        <dbReference type="ARBA" id="ARBA00022833"/>
    </source>
</evidence>
<evidence type="ECO:0000256" key="9">
    <source>
        <dbReference type="ARBA" id="ARBA00022989"/>
    </source>
</evidence>
<dbReference type="PANTHER" id="PTHR43221:SF1">
    <property type="entry name" value="PROTEASE HTPX"/>
    <property type="match status" value="1"/>
</dbReference>
<evidence type="ECO:0000256" key="6">
    <source>
        <dbReference type="ARBA" id="ARBA00022723"/>
    </source>
</evidence>
<comment type="caution">
    <text evidence="14">The sequence shown here is derived from an EMBL/GenBank/DDBJ whole genome shotgun (WGS) entry which is preliminary data.</text>
</comment>
<dbReference type="Pfam" id="PF01435">
    <property type="entry name" value="Peptidase_M48"/>
    <property type="match status" value="1"/>
</dbReference>
<keyword evidence="6" id="KW-0479">Metal-binding</keyword>
<comment type="cofactor">
    <cofactor evidence="1">
        <name>Zn(2+)</name>
        <dbReference type="ChEBI" id="CHEBI:29105"/>
    </cofactor>
</comment>
<keyword evidence="11 12" id="KW-0472">Membrane</keyword>
<keyword evidence="8" id="KW-0862">Zinc</keyword>
<dbReference type="GO" id="GO:0006508">
    <property type="term" value="P:proteolysis"/>
    <property type="evidence" value="ECO:0007669"/>
    <property type="project" value="UniProtKB-KW"/>
</dbReference>
<dbReference type="GO" id="GO:0046872">
    <property type="term" value="F:metal ion binding"/>
    <property type="evidence" value="ECO:0007669"/>
    <property type="project" value="UniProtKB-KW"/>
</dbReference>
<evidence type="ECO:0000256" key="12">
    <source>
        <dbReference type="SAM" id="Phobius"/>
    </source>
</evidence>
<protein>
    <submittedName>
        <fullName evidence="14">M48 family metalloprotease</fullName>
    </submittedName>
</protein>
<dbReference type="PANTHER" id="PTHR43221">
    <property type="entry name" value="PROTEASE HTPX"/>
    <property type="match status" value="1"/>
</dbReference>
<comment type="subcellular location">
    <subcellularLocation>
        <location evidence="2">Cell membrane</location>
        <topology evidence="2">Multi-pass membrane protein</topology>
    </subcellularLocation>
</comment>
<feature type="transmembrane region" description="Helical" evidence="12">
    <location>
        <begin position="129"/>
        <end position="150"/>
    </location>
</feature>
<dbReference type="EMBL" id="JACGDG010000030">
    <property type="protein sequence ID" value="MBA6118967.1"/>
    <property type="molecule type" value="Genomic_DNA"/>
</dbReference>
<keyword evidence="4 14" id="KW-0645">Protease</keyword>
<accession>A0A7W2L5R1</accession>
<evidence type="ECO:0000256" key="7">
    <source>
        <dbReference type="ARBA" id="ARBA00022801"/>
    </source>
</evidence>